<sequence length="119" mass="12935">MLWFRAPAGGSRYGRGQLQRLYHDPYAALVNCSRASTSSGQVQLWQFLLEELSTGAPGICWEVHGKRYAYRFCWAGLAAACQAHGDAPAAPYWPCPPPPAVPPPAPPATAPHTQQLNPH</sequence>
<dbReference type="AlphaFoldDB" id="A0A5E4Q836"/>
<dbReference type="Proteomes" id="UP000324832">
    <property type="component" value="Unassembled WGS sequence"/>
</dbReference>
<dbReference type="InterPro" id="IPR036390">
    <property type="entry name" value="WH_DNA-bd_sf"/>
</dbReference>
<protein>
    <recommendedName>
        <fullName evidence="4">ETS domain-containing protein</fullName>
    </recommendedName>
</protein>
<reference evidence="2 3" key="1">
    <citation type="submission" date="2017-07" db="EMBL/GenBank/DDBJ databases">
        <authorList>
            <person name="Talla V."/>
            <person name="Backstrom N."/>
        </authorList>
    </citation>
    <scope>NUCLEOTIDE SEQUENCE [LARGE SCALE GENOMIC DNA]</scope>
</reference>
<evidence type="ECO:0008006" key="4">
    <source>
        <dbReference type="Google" id="ProtNLM"/>
    </source>
</evidence>
<organism evidence="2 3">
    <name type="scientific">Leptidea sinapis</name>
    <dbReference type="NCBI Taxonomy" id="189913"/>
    <lineage>
        <taxon>Eukaryota</taxon>
        <taxon>Metazoa</taxon>
        <taxon>Ecdysozoa</taxon>
        <taxon>Arthropoda</taxon>
        <taxon>Hexapoda</taxon>
        <taxon>Insecta</taxon>
        <taxon>Pterygota</taxon>
        <taxon>Neoptera</taxon>
        <taxon>Endopterygota</taxon>
        <taxon>Lepidoptera</taxon>
        <taxon>Glossata</taxon>
        <taxon>Ditrysia</taxon>
        <taxon>Papilionoidea</taxon>
        <taxon>Pieridae</taxon>
        <taxon>Dismorphiinae</taxon>
        <taxon>Leptidea</taxon>
    </lineage>
</organism>
<evidence type="ECO:0000313" key="2">
    <source>
        <dbReference type="EMBL" id="VVC93736.1"/>
    </source>
</evidence>
<evidence type="ECO:0000313" key="3">
    <source>
        <dbReference type="Proteomes" id="UP000324832"/>
    </source>
</evidence>
<feature type="compositionally biased region" description="Pro residues" evidence="1">
    <location>
        <begin position="92"/>
        <end position="109"/>
    </location>
</feature>
<evidence type="ECO:0000256" key="1">
    <source>
        <dbReference type="SAM" id="MobiDB-lite"/>
    </source>
</evidence>
<dbReference type="EMBL" id="FZQP02001759">
    <property type="protein sequence ID" value="VVC93736.1"/>
    <property type="molecule type" value="Genomic_DNA"/>
</dbReference>
<name>A0A5E4Q836_9NEOP</name>
<dbReference type="SUPFAM" id="SSF46785">
    <property type="entry name" value="Winged helix' DNA-binding domain"/>
    <property type="match status" value="1"/>
</dbReference>
<keyword evidence="3" id="KW-1185">Reference proteome</keyword>
<gene>
    <name evidence="2" type="ORF">LSINAPIS_LOCUS5863</name>
</gene>
<proteinExistence type="predicted"/>
<accession>A0A5E4Q836</accession>
<feature type="region of interest" description="Disordered" evidence="1">
    <location>
        <begin position="92"/>
        <end position="119"/>
    </location>
</feature>